<dbReference type="SUPFAM" id="SSF110738">
    <property type="entry name" value="Glycerate kinase I"/>
    <property type="match status" value="1"/>
</dbReference>
<dbReference type="InterPro" id="IPR036129">
    <property type="entry name" value="Glycerate_kinase_sf"/>
</dbReference>
<organism evidence="1 2">
    <name type="scientific">Ornithinimicrobium tianjinense</name>
    <dbReference type="NCBI Taxonomy" id="1195761"/>
    <lineage>
        <taxon>Bacteria</taxon>
        <taxon>Bacillati</taxon>
        <taxon>Actinomycetota</taxon>
        <taxon>Actinomycetes</taxon>
        <taxon>Micrococcales</taxon>
        <taxon>Ornithinimicrobiaceae</taxon>
        <taxon>Ornithinimicrobium</taxon>
    </lineage>
</organism>
<reference evidence="1" key="1">
    <citation type="journal article" date="2014" name="Int. J. Syst. Evol. Microbiol.">
        <title>Complete genome sequence of Corynebacterium casei LMG S-19264T (=DSM 44701T), isolated from a smear-ripened cheese.</title>
        <authorList>
            <consortium name="US DOE Joint Genome Institute (JGI-PGF)"/>
            <person name="Walter F."/>
            <person name="Albersmeier A."/>
            <person name="Kalinowski J."/>
            <person name="Ruckert C."/>
        </authorList>
    </citation>
    <scope>NUCLEOTIDE SEQUENCE</scope>
    <source>
        <strain evidence="1">CGMCC 1.12160</strain>
    </source>
</reference>
<accession>A0A917BJ59</accession>
<sequence>MPSASGPRVVVVSDGLADLPAHEAAKAVAEGWSAAAPHVTVETFASHDGGAGFGDVVARSLGAVRHPVLVPGPTGEDVPAEIAVVEATGTAYLDSAQACGRHLVGPDRLADPSGMSSAGVGRLLRLARDLGVQRIVVGVGPLACHDGGAGLLAELGAGDDLERLAGVRQEWAGVRLVAAVTGDGPLLGFHGASATLTEEHGVAPEVSQRLETAFGELSDRVNRVLPPVRDLLTGLPRRPEREQGSGAGGGVGYALQLLGARTETGARLLLDELGIRARLPGALLVLASPAYDGRTVHDGVLADTAQAALETATPTVVLADSVAVGRREGMSLGVSGSYERRGGETAGELAARVARTWTPAPPSA</sequence>
<dbReference type="EMBL" id="BMEM01000001">
    <property type="protein sequence ID" value="GGF45070.1"/>
    <property type="molecule type" value="Genomic_DNA"/>
</dbReference>
<comment type="caution">
    <text evidence="1">The sequence shown here is derived from an EMBL/GenBank/DDBJ whole genome shotgun (WGS) entry which is preliminary data.</text>
</comment>
<dbReference type="Gene3D" id="3.90.1510.10">
    <property type="entry name" value="Glycerate kinase, domain 2"/>
    <property type="match status" value="1"/>
</dbReference>
<dbReference type="GO" id="GO:0008887">
    <property type="term" value="F:glycerate kinase activity"/>
    <property type="evidence" value="ECO:0007669"/>
    <property type="project" value="InterPro"/>
</dbReference>
<reference evidence="1" key="2">
    <citation type="submission" date="2020-09" db="EMBL/GenBank/DDBJ databases">
        <authorList>
            <person name="Sun Q."/>
            <person name="Zhou Y."/>
        </authorList>
    </citation>
    <scope>NUCLEOTIDE SEQUENCE</scope>
    <source>
        <strain evidence="1">CGMCC 1.12160</strain>
    </source>
</reference>
<gene>
    <name evidence="1" type="ORF">GCM10011366_10980</name>
</gene>
<dbReference type="RefSeq" id="WP_188428548.1">
    <property type="nucleotide sequence ID" value="NZ_BAABKH010000005.1"/>
</dbReference>
<dbReference type="GO" id="GO:0031388">
    <property type="term" value="P:organic acid phosphorylation"/>
    <property type="evidence" value="ECO:0007669"/>
    <property type="project" value="InterPro"/>
</dbReference>
<keyword evidence="2" id="KW-1185">Reference proteome</keyword>
<dbReference type="Pfam" id="PF02595">
    <property type="entry name" value="Gly_kinase"/>
    <property type="match status" value="1"/>
</dbReference>
<dbReference type="PANTHER" id="PTHR21599">
    <property type="entry name" value="GLYCERATE KINASE"/>
    <property type="match status" value="1"/>
</dbReference>
<dbReference type="InterPro" id="IPR018193">
    <property type="entry name" value="Glyc_kinase_flavodox-like_fold"/>
</dbReference>
<dbReference type="Proteomes" id="UP000605670">
    <property type="component" value="Unassembled WGS sequence"/>
</dbReference>
<evidence type="ECO:0000313" key="1">
    <source>
        <dbReference type="EMBL" id="GGF45070.1"/>
    </source>
</evidence>
<evidence type="ECO:0000313" key="2">
    <source>
        <dbReference type="Proteomes" id="UP000605670"/>
    </source>
</evidence>
<name>A0A917BJ59_9MICO</name>
<evidence type="ECO:0008006" key="3">
    <source>
        <dbReference type="Google" id="ProtNLM"/>
    </source>
</evidence>
<proteinExistence type="predicted"/>
<protein>
    <recommendedName>
        <fullName evidence="3">Glycerate kinase</fullName>
    </recommendedName>
</protein>
<dbReference type="AlphaFoldDB" id="A0A917BJ59"/>
<dbReference type="InterPro" id="IPR004381">
    <property type="entry name" value="Glycerate_kinase"/>
</dbReference>
<dbReference type="PANTHER" id="PTHR21599:SF0">
    <property type="entry name" value="GLYCERATE KINASE"/>
    <property type="match status" value="1"/>
</dbReference>